<reference evidence="1" key="1">
    <citation type="submission" date="2019-09" db="EMBL/GenBank/DDBJ databases">
        <authorList>
            <person name="Zhang L."/>
        </authorList>
    </citation>
    <scope>NUCLEOTIDE SEQUENCE</scope>
</reference>
<evidence type="ECO:0000313" key="1">
    <source>
        <dbReference type="EMBL" id="VVV97947.1"/>
    </source>
</evidence>
<gene>
    <name evidence="1" type="ORF">NYM_LOCUS13092</name>
</gene>
<accession>A0A5K1A7J9</accession>
<dbReference type="EMBL" id="LR721780">
    <property type="protein sequence ID" value="VVV97947.1"/>
    <property type="molecule type" value="Genomic_DNA"/>
</dbReference>
<sequence>MRYGTYSYGGGPSLGCKSTPRHLKIPSDLNAFSFLPQQLAVTIIFNILNPGVCQYFKLPDNGFHRDMDIRVLTQKVSKRTAS</sequence>
<organism evidence="1">
    <name type="scientific">Nymphaea colorata</name>
    <name type="common">pocket water lily</name>
    <dbReference type="NCBI Taxonomy" id="210225"/>
    <lineage>
        <taxon>Eukaryota</taxon>
        <taxon>Viridiplantae</taxon>
        <taxon>Streptophyta</taxon>
        <taxon>Embryophyta</taxon>
        <taxon>Tracheophyta</taxon>
        <taxon>Spermatophyta</taxon>
        <taxon>Magnoliopsida</taxon>
        <taxon>Nymphaeales</taxon>
        <taxon>Nymphaeaceae</taxon>
        <taxon>Nymphaea</taxon>
    </lineage>
</organism>
<proteinExistence type="predicted"/>
<name>A0A5K1A7J9_9MAGN</name>
<dbReference type="AlphaFoldDB" id="A0A5K1A7J9"/>
<protein>
    <submittedName>
        <fullName evidence="1">Uncharacterized protein</fullName>
    </submittedName>
</protein>